<dbReference type="Gene3D" id="3.60.10.10">
    <property type="entry name" value="Endonuclease/exonuclease/phosphatase"/>
    <property type="match status" value="1"/>
</dbReference>
<gene>
    <name evidence="1" type="ORF">OIU85_007141</name>
</gene>
<name>A0A9Q0P883_SALVM</name>
<comment type="caution">
    <text evidence="1">The sequence shown here is derived from an EMBL/GenBank/DDBJ whole genome shotgun (WGS) entry which is preliminary data.</text>
</comment>
<accession>A0A9Q0P883</accession>
<dbReference type="Proteomes" id="UP001151529">
    <property type="component" value="Chromosome 17"/>
</dbReference>
<evidence type="ECO:0000313" key="1">
    <source>
        <dbReference type="EMBL" id="KAJ6683427.1"/>
    </source>
</evidence>
<keyword evidence="2" id="KW-1185">Reference proteome</keyword>
<dbReference type="AlphaFoldDB" id="A0A9Q0P883"/>
<evidence type="ECO:0000313" key="2">
    <source>
        <dbReference type="Proteomes" id="UP001151529"/>
    </source>
</evidence>
<dbReference type="OrthoDB" id="1746429at2759"/>
<dbReference type="SUPFAM" id="SSF56219">
    <property type="entry name" value="DNase I-like"/>
    <property type="match status" value="1"/>
</dbReference>
<evidence type="ECO:0008006" key="3">
    <source>
        <dbReference type="Google" id="ProtNLM"/>
    </source>
</evidence>
<protein>
    <recommendedName>
        <fullName evidence="3">Endonuclease/exonuclease/phosphatase domain-containing protein</fullName>
    </recommendedName>
</protein>
<organism evidence="1 2">
    <name type="scientific">Salix viminalis</name>
    <name type="common">Common osier</name>
    <name type="synonym">Basket willow</name>
    <dbReference type="NCBI Taxonomy" id="40686"/>
    <lineage>
        <taxon>Eukaryota</taxon>
        <taxon>Viridiplantae</taxon>
        <taxon>Streptophyta</taxon>
        <taxon>Embryophyta</taxon>
        <taxon>Tracheophyta</taxon>
        <taxon>Spermatophyta</taxon>
        <taxon>Magnoliopsida</taxon>
        <taxon>eudicotyledons</taxon>
        <taxon>Gunneridae</taxon>
        <taxon>Pentapetalae</taxon>
        <taxon>rosids</taxon>
        <taxon>fabids</taxon>
        <taxon>Malpighiales</taxon>
        <taxon>Salicaceae</taxon>
        <taxon>Saliceae</taxon>
        <taxon>Salix</taxon>
    </lineage>
</organism>
<dbReference type="InterPro" id="IPR036691">
    <property type="entry name" value="Endo/exonu/phosph_ase_sf"/>
</dbReference>
<dbReference type="EMBL" id="JAPFFL010000013">
    <property type="protein sequence ID" value="KAJ6683427.1"/>
    <property type="molecule type" value="Genomic_DNA"/>
</dbReference>
<reference evidence="1" key="2">
    <citation type="journal article" date="2023" name="Int. J. Mol. Sci.">
        <title>De Novo Assembly and Annotation of 11 Diverse Shrub Willow (Salix) Genomes Reveals Novel Gene Organization in Sex-Linked Regions.</title>
        <authorList>
            <person name="Hyden B."/>
            <person name="Feng K."/>
            <person name="Yates T.B."/>
            <person name="Jawdy S."/>
            <person name="Cereghino C."/>
            <person name="Smart L.B."/>
            <person name="Muchero W."/>
        </authorList>
    </citation>
    <scope>NUCLEOTIDE SEQUENCE [LARGE SCALE GENOMIC DNA]</scope>
    <source>
        <tissue evidence="1">Shoot tip</tissue>
    </source>
</reference>
<proteinExistence type="predicted"/>
<sequence length="185" mass="20854">MPMNWAAINNVEGNSNCRILVGWNTRRLHVQCIHASDQWITCDIRQISSAHVTRITFVYGSNNYGDRIALWQYLGAESATNASIPWSILGDFNAVLRPNDRSGGSNIWQNYHNDFPNCIMGASLHQIPYSGTLQTIVPWCSTWTIILQESKPLSSSLINGLFMMISWPLWAAFGSKELMVTLFTN</sequence>
<reference evidence="1" key="1">
    <citation type="submission" date="2022-11" db="EMBL/GenBank/DDBJ databases">
        <authorList>
            <person name="Hyden B.L."/>
            <person name="Feng K."/>
            <person name="Yates T."/>
            <person name="Jawdy S."/>
            <person name="Smart L.B."/>
            <person name="Muchero W."/>
        </authorList>
    </citation>
    <scope>NUCLEOTIDE SEQUENCE</scope>
    <source>
        <tissue evidence="1">Shoot tip</tissue>
    </source>
</reference>